<evidence type="ECO:0000256" key="1">
    <source>
        <dbReference type="SAM" id="MobiDB-lite"/>
    </source>
</evidence>
<protein>
    <recommendedName>
        <fullName evidence="4">Retrotransposon Copia-like N-terminal domain-containing protein</fullName>
    </recommendedName>
</protein>
<reference evidence="3" key="1">
    <citation type="journal article" date="2019" name="Gigascience">
        <title>De novo genome assembly of the endangered Acer yangbiense, a plant species with extremely small populations endemic to Yunnan Province, China.</title>
        <authorList>
            <person name="Yang J."/>
            <person name="Wariss H.M."/>
            <person name="Tao L."/>
            <person name="Zhang R."/>
            <person name="Yun Q."/>
            <person name="Hollingsworth P."/>
            <person name="Dao Z."/>
            <person name="Luo G."/>
            <person name="Guo H."/>
            <person name="Ma Y."/>
            <person name="Sun W."/>
        </authorList>
    </citation>
    <scope>NUCLEOTIDE SEQUENCE [LARGE SCALE GENOMIC DNA]</scope>
    <source>
        <strain evidence="3">cv. br00</strain>
    </source>
</reference>
<proteinExistence type="predicted"/>
<evidence type="ECO:0008006" key="4">
    <source>
        <dbReference type="Google" id="ProtNLM"/>
    </source>
</evidence>
<feature type="compositionally biased region" description="Polar residues" evidence="1">
    <location>
        <begin position="392"/>
        <end position="408"/>
    </location>
</feature>
<dbReference type="AlphaFoldDB" id="A0A5N5LFT4"/>
<dbReference type="Proteomes" id="UP000326939">
    <property type="component" value="Chromosome 9"/>
</dbReference>
<comment type="caution">
    <text evidence="2">The sequence shown here is derived from an EMBL/GenBank/DDBJ whole genome shotgun (WGS) entry which is preliminary data.</text>
</comment>
<dbReference type="Pfam" id="PF14223">
    <property type="entry name" value="Retrotran_gag_2"/>
    <property type="match status" value="1"/>
</dbReference>
<dbReference type="PANTHER" id="PTHR34222:SF43">
    <property type="entry name" value="RETROTRANSPOSON GAG DOMAIN-CONTAINING PROTEIN"/>
    <property type="match status" value="1"/>
</dbReference>
<gene>
    <name evidence="2" type="ORF">DKX38_014618</name>
</gene>
<feature type="region of interest" description="Disordered" evidence="1">
    <location>
        <begin position="231"/>
        <end position="278"/>
    </location>
</feature>
<feature type="region of interest" description="Disordered" evidence="1">
    <location>
        <begin position="316"/>
        <end position="414"/>
    </location>
</feature>
<dbReference type="EMBL" id="VDCV01000009">
    <property type="protein sequence ID" value="KAB5541644.1"/>
    <property type="molecule type" value="Genomic_DNA"/>
</dbReference>
<name>A0A5N5LFT4_9ROSI</name>
<accession>A0A5N5LFT4</accession>
<evidence type="ECO:0000313" key="3">
    <source>
        <dbReference type="Proteomes" id="UP000326939"/>
    </source>
</evidence>
<evidence type="ECO:0000313" key="2">
    <source>
        <dbReference type="EMBL" id="KAB5541644.1"/>
    </source>
</evidence>
<keyword evidence="3" id="KW-1185">Reference proteome</keyword>
<dbReference type="PANTHER" id="PTHR34222">
    <property type="entry name" value="GAG_PRE-INTEGRS DOMAIN-CONTAINING PROTEIN"/>
    <property type="match status" value="1"/>
</dbReference>
<sequence length="435" mass="49094">MSKLDSETSGTKSTPIIIQHEGSSFNAGIVLNETNYDLWSQMLEMQIAEKEKLSFIRGTSPPPKEEDEGYEKWYSDNQKVKRWLLMSMSPEIMKRYIRLPTARDIWKALSKAFYDGADELQVFTLNQKAFSAKQNGRSLSIYYGELTEIFSELDHRDKVVMVDETDIVSYQKVLQRQRVHIFLAGLEGDFEQVRGEILRKDPIPELEECYALVRREDVRRGVMNGQLENSEASAMVTRHRSNQNWPPQHQQEKKRPIHPKTTNGGDKSSYKCTHCDQTGHTKSRCYELVGYPEWWDHNRDNRKKNSKRASTAAIVETKIEDDSSEESSALAAAAGNGGELSERGNNPNGNEEERPELGNKNAGELDFSGINLDHSGDEHDEDPENALVDQPPSESLAPQATDTPNQSPAEDDCGVAYTGVTIGDLSNRYWSVSVG</sequence>
<organism evidence="2 3">
    <name type="scientific">Salix brachista</name>
    <dbReference type="NCBI Taxonomy" id="2182728"/>
    <lineage>
        <taxon>Eukaryota</taxon>
        <taxon>Viridiplantae</taxon>
        <taxon>Streptophyta</taxon>
        <taxon>Embryophyta</taxon>
        <taxon>Tracheophyta</taxon>
        <taxon>Spermatophyta</taxon>
        <taxon>Magnoliopsida</taxon>
        <taxon>eudicotyledons</taxon>
        <taxon>Gunneridae</taxon>
        <taxon>Pentapetalae</taxon>
        <taxon>rosids</taxon>
        <taxon>fabids</taxon>
        <taxon>Malpighiales</taxon>
        <taxon>Salicaceae</taxon>
        <taxon>Saliceae</taxon>
        <taxon>Salix</taxon>
    </lineage>
</organism>